<reference evidence="6" key="2">
    <citation type="journal article" date="2018" name="BMC Genomics">
        <title>A manually annotated Actinidia chinensis var. chinensis (kiwifruit) genome highlights the challenges associated with draft genomes and gene prediction in plants.</title>
        <authorList>
            <person name="Pilkington S.M."/>
            <person name="Crowhurst R."/>
            <person name="Hilario E."/>
            <person name="Nardozza S."/>
            <person name="Fraser L."/>
            <person name="Peng Y."/>
            <person name="Gunaseelan K."/>
            <person name="Simpson R."/>
            <person name="Tahir J."/>
            <person name="Deroles S.C."/>
            <person name="Templeton K."/>
            <person name="Luo Z."/>
            <person name="Davy M."/>
            <person name="Cheng C."/>
            <person name="McNeilage M."/>
            <person name="Scaglione D."/>
            <person name="Liu Y."/>
            <person name="Zhang Q."/>
            <person name="Datson P."/>
            <person name="De Silva N."/>
            <person name="Gardiner S.E."/>
            <person name="Bassett H."/>
            <person name="Chagne D."/>
            <person name="McCallum J."/>
            <person name="Dzierzon H."/>
            <person name="Deng C."/>
            <person name="Wang Y.Y."/>
            <person name="Barron L."/>
            <person name="Manako K."/>
            <person name="Bowen J."/>
            <person name="Foster T.M."/>
            <person name="Erridge Z.A."/>
            <person name="Tiffin H."/>
            <person name="Waite C.N."/>
            <person name="Davies K.M."/>
            <person name="Grierson E.P."/>
            <person name="Laing W.A."/>
            <person name="Kirk R."/>
            <person name="Chen X."/>
            <person name="Wood M."/>
            <person name="Montefiori M."/>
            <person name="Brummell D.A."/>
            <person name="Schwinn K.E."/>
            <person name="Catanach A."/>
            <person name="Fullerton C."/>
            <person name="Li D."/>
            <person name="Meiyalaghan S."/>
            <person name="Nieuwenhuizen N."/>
            <person name="Read N."/>
            <person name="Prakash R."/>
            <person name="Hunter D."/>
            <person name="Zhang H."/>
            <person name="McKenzie M."/>
            <person name="Knabel M."/>
            <person name="Harris A."/>
            <person name="Allan A.C."/>
            <person name="Gleave A."/>
            <person name="Chen A."/>
            <person name="Janssen B.J."/>
            <person name="Plunkett B."/>
            <person name="Ampomah-Dwamena C."/>
            <person name="Voogd C."/>
            <person name="Leif D."/>
            <person name="Lafferty D."/>
            <person name="Souleyre E.J.F."/>
            <person name="Varkonyi-Gasic E."/>
            <person name="Gambi F."/>
            <person name="Hanley J."/>
            <person name="Yao J.L."/>
            <person name="Cheung J."/>
            <person name="David K.M."/>
            <person name="Warren B."/>
            <person name="Marsh K."/>
            <person name="Snowden K.C."/>
            <person name="Lin-Wang K."/>
            <person name="Brian L."/>
            <person name="Martinez-Sanchez M."/>
            <person name="Wang M."/>
            <person name="Ileperuma N."/>
            <person name="Macnee N."/>
            <person name="Campin R."/>
            <person name="McAtee P."/>
            <person name="Drummond R.S.M."/>
            <person name="Espley R.V."/>
            <person name="Ireland H.S."/>
            <person name="Wu R."/>
            <person name="Atkinson R.G."/>
            <person name="Karunairetnam S."/>
            <person name="Bulley S."/>
            <person name="Chunkath S."/>
            <person name="Hanley Z."/>
            <person name="Storey R."/>
            <person name="Thrimawithana A.H."/>
            <person name="Thomson S."/>
            <person name="David C."/>
            <person name="Testolin R."/>
            <person name="Huang H."/>
            <person name="Hellens R.P."/>
            <person name="Schaffer R.J."/>
        </authorList>
    </citation>
    <scope>NUCLEOTIDE SEQUENCE [LARGE SCALE GENOMIC DNA]</scope>
    <source>
        <strain evidence="6">cv. Red5</strain>
    </source>
</reference>
<organism evidence="5 6">
    <name type="scientific">Actinidia chinensis var. chinensis</name>
    <name type="common">Chinese soft-hair kiwi</name>
    <dbReference type="NCBI Taxonomy" id="1590841"/>
    <lineage>
        <taxon>Eukaryota</taxon>
        <taxon>Viridiplantae</taxon>
        <taxon>Streptophyta</taxon>
        <taxon>Embryophyta</taxon>
        <taxon>Tracheophyta</taxon>
        <taxon>Spermatophyta</taxon>
        <taxon>Magnoliopsida</taxon>
        <taxon>eudicotyledons</taxon>
        <taxon>Gunneridae</taxon>
        <taxon>Pentapetalae</taxon>
        <taxon>asterids</taxon>
        <taxon>Ericales</taxon>
        <taxon>Actinidiaceae</taxon>
        <taxon>Actinidia</taxon>
    </lineage>
</organism>
<dbReference type="STRING" id="1590841.A0A2R6P819"/>
<keyword evidence="6" id="KW-1185">Reference proteome</keyword>
<evidence type="ECO:0000313" key="6">
    <source>
        <dbReference type="Proteomes" id="UP000241394"/>
    </source>
</evidence>
<evidence type="ECO:0000256" key="1">
    <source>
        <dbReference type="ARBA" id="ARBA00023117"/>
    </source>
</evidence>
<feature type="compositionally biased region" description="Low complexity" evidence="3">
    <location>
        <begin position="26"/>
        <end position="52"/>
    </location>
</feature>
<dbReference type="InterPro" id="IPR018359">
    <property type="entry name" value="Bromodomain_CS"/>
</dbReference>
<dbReference type="PROSITE" id="PS00633">
    <property type="entry name" value="BROMODOMAIN_1"/>
    <property type="match status" value="1"/>
</dbReference>
<dbReference type="PANTHER" id="PTHR22881">
    <property type="entry name" value="BROMODOMAIN CONTAINING PROTEIN"/>
    <property type="match status" value="1"/>
</dbReference>
<dbReference type="CDD" id="cd04369">
    <property type="entry name" value="Bromodomain"/>
    <property type="match status" value="1"/>
</dbReference>
<evidence type="ECO:0000259" key="4">
    <source>
        <dbReference type="PROSITE" id="PS50014"/>
    </source>
</evidence>
<name>A0A2R6P819_ACTCC</name>
<sequence length="925" mass="101841">MNPREGQQRKTSRIMAFEASKKVKKQNSNNSKNTNNDPISQQQQPPQVHVSQKNAAPPPPSMHASSSQQPSELRKSSKKKRLDELADASTQQHGENRKCEDCPINNTVLMSPEQLPEKHILEGVLDILQLRDTHEIFAQPVDPKEVEGYYDFIEEPMDFGTMRAKLHEEKYTTLQQFEHDVFLMFNNAMRFNSSATIYFRQARSLHELATRVFHVLKTDPMKIEHEFPLTRRQAGRKPHGETESSGFKTTAKHRGYKQAYGESSSSSLDDGGLHGLRDGRKVNCETGRRQTYKSPVSLDIEKDSIVSEVYKSSKQLVPGNGGIGYKESLLRFVKELGPTAQMVAFRKLGCLKTPNCSVQDSSNLISQPAAKQGPNLMDGVINNISSGSNDRFHCKDAISKGKSILAGDSVGMKDSSGRGKRAFGIGSLDAQNAAWKGKNVVISDSVDSNGADSGGRIVPEMNKPDLKGPFQKPMFPVGEMTKIHTALLGEKAHGKAIDKSLSWDMAANTRGLSGAYGPFSWLIQPKDKLDLVQAAGEDTACQSQNTKSWLGLGFPFPGSGGLNAPTAAITGVCGKYKMDQLQGAVMGDSSHQRRSAQNQLPFYLSNAGTSNTNKQSTMGKTVGFGSQSGLPEFLHSRKKHPKSTVYPSKVVKPSDSGQETTFFPGFVSHSLGGMKGSIAPFDLNYAPSSSRVNQTLEQSPQALYDFLNLVAEGRVMQQKPQPRADQYYLQTQTEEVNPLGQGAYLQPSGVTPLDQENQLGLARNMQQQQLDPTEVNLLCEVASPQQGIPTSYVHPQPSLLNLLTQDMFVQPEPQQLPSVPNFMMPPPNEVNPLGTDTHIQQGPPPVSSQYMQPLPIEMNQLGQEMQFGLPPQGLMIDVGNLYETDPVQSFQSIDNAQYQNLQQQPSTDVQNPDLALQLQTQIRRF</sequence>
<evidence type="ECO:0000313" key="5">
    <source>
        <dbReference type="EMBL" id="PSR86796.1"/>
    </source>
</evidence>
<comment type="caution">
    <text evidence="5">The sequence shown here is derived from an EMBL/GenBank/DDBJ whole genome shotgun (WGS) entry which is preliminary data.</text>
</comment>
<feature type="compositionally biased region" description="Low complexity" evidence="3">
    <location>
        <begin position="261"/>
        <end position="270"/>
    </location>
</feature>
<dbReference type="AlphaFoldDB" id="A0A2R6P819"/>
<evidence type="ECO:0000256" key="3">
    <source>
        <dbReference type="SAM" id="MobiDB-lite"/>
    </source>
</evidence>
<dbReference type="InterPro" id="IPR051831">
    <property type="entry name" value="Bromodomain_contain_prot"/>
</dbReference>
<dbReference type="SMART" id="SM00297">
    <property type="entry name" value="BROMO"/>
    <property type="match status" value="1"/>
</dbReference>
<dbReference type="Gene3D" id="1.20.920.10">
    <property type="entry name" value="Bromodomain-like"/>
    <property type="match status" value="1"/>
</dbReference>
<dbReference type="PANTHER" id="PTHR22881:SF26">
    <property type="entry name" value="BROMODOMAIN CONTAINING PROTEIN, EXPRESSED"/>
    <property type="match status" value="1"/>
</dbReference>
<feature type="compositionally biased region" description="Basic and acidic residues" evidence="3">
    <location>
        <begin position="271"/>
        <end position="288"/>
    </location>
</feature>
<feature type="region of interest" description="Disordered" evidence="3">
    <location>
        <begin position="1"/>
        <end position="99"/>
    </location>
</feature>
<feature type="compositionally biased region" description="Low complexity" evidence="3">
    <location>
        <begin position="62"/>
        <end position="71"/>
    </location>
</feature>
<feature type="region of interest" description="Disordered" evidence="3">
    <location>
        <begin position="449"/>
        <end position="472"/>
    </location>
</feature>
<dbReference type="PROSITE" id="PS50014">
    <property type="entry name" value="BROMODOMAIN_2"/>
    <property type="match status" value="1"/>
</dbReference>
<dbReference type="InterPro" id="IPR001487">
    <property type="entry name" value="Bromodomain"/>
</dbReference>
<dbReference type="EMBL" id="NKQK01000028">
    <property type="protein sequence ID" value="PSR86796.1"/>
    <property type="molecule type" value="Genomic_DNA"/>
</dbReference>
<keyword evidence="1 2" id="KW-0103">Bromodomain</keyword>
<dbReference type="InParanoid" id="A0A2R6P819"/>
<dbReference type="Gramene" id="PSR86796">
    <property type="protein sequence ID" value="PSR86796"/>
    <property type="gene ID" value="CEY00_Acc32421"/>
</dbReference>
<dbReference type="PRINTS" id="PR00503">
    <property type="entry name" value="BROMODOMAIN"/>
</dbReference>
<dbReference type="OrthoDB" id="21449at2759"/>
<feature type="domain" description="Bromo" evidence="4">
    <location>
        <begin position="129"/>
        <end position="199"/>
    </location>
</feature>
<proteinExistence type="predicted"/>
<protein>
    <submittedName>
        <fullName evidence="5">Bromodomain and PHD finger-containing protein</fullName>
    </submittedName>
</protein>
<evidence type="ECO:0000256" key="2">
    <source>
        <dbReference type="PROSITE-ProRule" id="PRU00035"/>
    </source>
</evidence>
<gene>
    <name evidence="5" type="ORF">CEY00_Acc32421</name>
</gene>
<dbReference type="InterPro" id="IPR036427">
    <property type="entry name" value="Bromodomain-like_sf"/>
</dbReference>
<dbReference type="Proteomes" id="UP000241394">
    <property type="component" value="Chromosome LG28"/>
</dbReference>
<accession>A0A2R6P819</accession>
<dbReference type="SUPFAM" id="SSF47370">
    <property type="entry name" value="Bromodomain"/>
    <property type="match status" value="1"/>
</dbReference>
<dbReference type="Pfam" id="PF00439">
    <property type="entry name" value="Bromodomain"/>
    <property type="match status" value="1"/>
</dbReference>
<reference evidence="5 6" key="1">
    <citation type="submission" date="2017-07" db="EMBL/GenBank/DDBJ databases">
        <title>An improved, manually edited Actinidia chinensis var. chinensis (kiwifruit) genome highlights the challenges associated with draft genomes and gene prediction in plants.</title>
        <authorList>
            <person name="Pilkington S."/>
            <person name="Crowhurst R."/>
            <person name="Hilario E."/>
            <person name="Nardozza S."/>
            <person name="Fraser L."/>
            <person name="Peng Y."/>
            <person name="Gunaseelan K."/>
            <person name="Simpson R."/>
            <person name="Tahir J."/>
            <person name="Deroles S."/>
            <person name="Templeton K."/>
            <person name="Luo Z."/>
            <person name="Davy M."/>
            <person name="Cheng C."/>
            <person name="Mcneilage M."/>
            <person name="Scaglione D."/>
            <person name="Liu Y."/>
            <person name="Zhang Q."/>
            <person name="Datson P."/>
            <person name="De Silva N."/>
            <person name="Gardiner S."/>
            <person name="Bassett H."/>
            <person name="Chagne D."/>
            <person name="Mccallum J."/>
            <person name="Dzierzon H."/>
            <person name="Deng C."/>
            <person name="Wang Y.-Y."/>
            <person name="Barron N."/>
            <person name="Manako K."/>
            <person name="Bowen J."/>
            <person name="Foster T."/>
            <person name="Erridge Z."/>
            <person name="Tiffin H."/>
            <person name="Waite C."/>
            <person name="Davies K."/>
            <person name="Grierson E."/>
            <person name="Laing W."/>
            <person name="Kirk R."/>
            <person name="Chen X."/>
            <person name="Wood M."/>
            <person name="Montefiori M."/>
            <person name="Brummell D."/>
            <person name="Schwinn K."/>
            <person name="Catanach A."/>
            <person name="Fullerton C."/>
            <person name="Li D."/>
            <person name="Meiyalaghan S."/>
            <person name="Nieuwenhuizen N."/>
            <person name="Read N."/>
            <person name="Prakash R."/>
            <person name="Hunter D."/>
            <person name="Zhang H."/>
            <person name="Mckenzie M."/>
            <person name="Knabel M."/>
            <person name="Harris A."/>
            <person name="Allan A."/>
            <person name="Chen A."/>
            <person name="Janssen B."/>
            <person name="Plunkett B."/>
            <person name="Dwamena C."/>
            <person name="Voogd C."/>
            <person name="Leif D."/>
            <person name="Lafferty D."/>
            <person name="Souleyre E."/>
            <person name="Varkonyi-Gasic E."/>
            <person name="Gambi F."/>
            <person name="Hanley J."/>
            <person name="Yao J.-L."/>
            <person name="Cheung J."/>
            <person name="David K."/>
            <person name="Warren B."/>
            <person name="Marsh K."/>
            <person name="Snowden K."/>
            <person name="Lin-Wang K."/>
            <person name="Brian L."/>
            <person name="Martinez-Sanchez M."/>
            <person name="Wang M."/>
            <person name="Ileperuma N."/>
            <person name="Macnee N."/>
            <person name="Campin R."/>
            <person name="Mcatee P."/>
            <person name="Drummond R."/>
            <person name="Espley R."/>
            <person name="Ireland H."/>
            <person name="Wu R."/>
            <person name="Atkinson R."/>
            <person name="Karunairetnam S."/>
            <person name="Bulley S."/>
            <person name="Chunkath S."/>
            <person name="Hanley Z."/>
            <person name="Storey R."/>
            <person name="Thrimawithana A."/>
            <person name="Thomson S."/>
            <person name="David C."/>
            <person name="Testolin R."/>
        </authorList>
    </citation>
    <scope>NUCLEOTIDE SEQUENCE [LARGE SCALE GENOMIC DNA]</scope>
    <source>
        <strain evidence="6">cv. Red5</strain>
        <tissue evidence="5">Young leaf</tissue>
    </source>
</reference>
<feature type="region of interest" description="Disordered" evidence="3">
    <location>
        <begin position="231"/>
        <end position="288"/>
    </location>
</feature>